<dbReference type="Proteomes" id="UP001255856">
    <property type="component" value="Unassembled WGS sequence"/>
</dbReference>
<organism evidence="6 7">
    <name type="scientific">Prototheca wickerhamii</name>
    <dbReference type="NCBI Taxonomy" id="3111"/>
    <lineage>
        <taxon>Eukaryota</taxon>
        <taxon>Viridiplantae</taxon>
        <taxon>Chlorophyta</taxon>
        <taxon>core chlorophytes</taxon>
        <taxon>Trebouxiophyceae</taxon>
        <taxon>Chlorellales</taxon>
        <taxon>Chlorellaceae</taxon>
        <taxon>Prototheca</taxon>
    </lineage>
</organism>
<proteinExistence type="predicted"/>
<protein>
    <submittedName>
        <fullName evidence="6">Uncharacterized protein</fullName>
    </submittedName>
</protein>
<dbReference type="PANTHER" id="PTHR21389">
    <property type="entry name" value="P53 INDUCED PROTEIN"/>
    <property type="match status" value="1"/>
</dbReference>
<sequence length="181" mass="19840">MDKVLGPALRALLPRVLGPAYGAALAEAYLRSLTTVWLLPAYLISLVASMLFYAELAELAVVAEQRQVLRRHAEKRKEPLQPVEAPIKQAGALDSASETLYRTLLLAGVFAVVWALEWIPAVGSLAAGLLLAWTYALYCFDYKWEAHGVPLSARIAFLETHWGYFLGAQAVVGVSSMEIVR</sequence>
<keyword evidence="3 5" id="KW-1133">Transmembrane helix</keyword>
<dbReference type="EMBL" id="JASFZW010000003">
    <property type="protein sequence ID" value="KAK2079458.1"/>
    <property type="molecule type" value="Genomic_DNA"/>
</dbReference>
<name>A0AAD9MMD2_PROWI</name>
<evidence type="ECO:0000313" key="7">
    <source>
        <dbReference type="Proteomes" id="UP001255856"/>
    </source>
</evidence>
<dbReference type="InterPro" id="IPR059112">
    <property type="entry name" value="CysZ/EI24"/>
</dbReference>
<comment type="caution">
    <text evidence="6">The sequence shown here is derived from an EMBL/GenBank/DDBJ whole genome shotgun (WGS) entry which is preliminary data.</text>
</comment>
<feature type="transmembrane region" description="Helical" evidence="5">
    <location>
        <begin position="38"/>
        <end position="62"/>
    </location>
</feature>
<dbReference type="GO" id="GO:0005783">
    <property type="term" value="C:endoplasmic reticulum"/>
    <property type="evidence" value="ECO:0007669"/>
    <property type="project" value="TreeGrafter"/>
</dbReference>
<feature type="transmembrane region" description="Helical" evidence="5">
    <location>
        <begin position="122"/>
        <end position="140"/>
    </location>
</feature>
<reference evidence="6" key="1">
    <citation type="submission" date="2021-01" db="EMBL/GenBank/DDBJ databases">
        <authorList>
            <person name="Eckstrom K.M.E."/>
        </authorList>
    </citation>
    <scope>NUCLEOTIDE SEQUENCE</scope>
    <source>
        <strain evidence="6">UVCC 0001</strain>
    </source>
</reference>
<gene>
    <name evidence="6" type="ORF">QBZ16_003150</name>
</gene>
<comment type="subcellular location">
    <subcellularLocation>
        <location evidence="1">Membrane</location>
        <topology evidence="1">Multi-pass membrane protein</topology>
    </subcellularLocation>
</comment>
<accession>A0AAD9MMD2</accession>
<evidence type="ECO:0000256" key="5">
    <source>
        <dbReference type="SAM" id="Phobius"/>
    </source>
</evidence>
<keyword evidence="7" id="KW-1185">Reference proteome</keyword>
<keyword evidence="2 5" id="KW-0812">Transmembrane</keyword>
<dbReference type="GO" id="GO:0016020">
    <property type="term" value="C:membrane"/>
    <property type="evidence" value="ECO:0007669"/>
    <property type="project" value="UniProtKB-SubCell"/>
</dbReference>
<keyword evidence="4 5" id="KW-0472">Membrane</keyword>
<dbReference type="GO" id="GO:0016236">
    <property type="term" value="P:macroautophagy"/>
    <property type="evidence" value="ECO:0007669"/>
    <property type="project" value="TreeGrafter"/>
</dbReference>
<evidence type="ECO:0000256" key="2">
    <source>
        <dbReference type="ARBA" id="ARBA00022692"/>
    </source>
</evidence>
<dbReference type="PANTHER" id="PTHR21389:SF0">
    <property type="entry name" value="ETOPOSIDE-INDUCED PROTEIN 2.4 HOMOLOG"/>
    <property type="match status" value="1"/>
</dbReference>
<evidence type="ECO:0000256" key="1">
    <source>
        <dbReference type="ARBA" id="ARBA00004141"/>
    </source>
</evidence>
<dbReference type="Pfam" id="PF07264">
    <property type="entry name" value="EI24"/>
    <property type="match status" value="1"/>
</dbReference>
<dbReference type="AlphaFoldDB" id="A0AAD9MMD2"/>
<evidence type="ECO:0000313" key="6">
    <source>
        <dbReference type="EMBL" id="KAK2079458.1"/>
    </source>
</evidence>
<evidence type="ECO:0000256" key="3">
    <source>
        <dbReference type="ARBA" id="ARBA00022989"/>
    </source>
</evidence>
<evidence type="ECO:0000256" key="4">
    <source>
        <dbReference type="ARBA" id="ARBA00023136"/>
    </source>
</evidence>